<dbReference type="GO" id="GO:0006355">
    <property type="term" value="P:regulation of DNA-templated transcription"/>
    <property type="evidence" value="ECO:0007669"/>
    <property type="project" value="InterPro"/>
</dbReference>
<dbReference type="Pfam" id="PF02365">
    <property type="entry name" value="NAM"/>
    <property type="match status" value="1"/>
</dbReference>
<dbReference type="GO" id="GO:0003677">
    <property type="term" value="F:DNA binding"/>
    <property type="evidence" value="ECO:0007669"/>
    <property type="project" value="InterPro"/>
</dbReference>
<dbReference type="InterPro" id="IPR003441">
    <property type="entry name" value="NAC-dom"/>
</dbReference>
<comment type="caution">
    <text evidence="3">The sequence shown here is derived from an EMBL/GenBank/DDBJ whole genome shotgun (WGS) entry which is preliminary data.</text>
</comment>
<organism evidence="3 4">
    <name type="scientific">Populus tomentosa</name>
    <name type="common">Chinese white poplar</name>
    <dbReference type="NCBI Taxonomy" id="118781"/>
    <lineage>
        <taxon>Eukaryota</taxon>
        <taxon>Viridiplantae</taxon>
        <taxon>Streptophyta</taxon>
        <taxon>Embryophyta</taxon>
        <taxon>Tracheophyta</taxon>
        <taxon>Spermatophyta</taxon>
        <taxon>Magnoliopsida</taxon>
        <taxon>eudicotyledons</taxon>
        <taxon>Gunneridae</taxon>
        <taxon>Pentapetalae</taxon>
        <taxon>rosids</taxon>
        <taxon>fabids</taxon>
        <taxon>Malpighiales</taxon>
        <taxon>Salicaceae</taxon>
        <taxon>Saliceae</taxon>
        <taxon>Populus</taxon>
    </lineage>
</organism>
<dbReference type="OrthoDB" id="774757at2759"/>
<dbReference type="PANTHER" id="PTHR31989">
    <property type="entry name" value="NAC DOMAIN-CONTAINING PROTEIN 82-RELATED"/>
    <property type="match status" value="1"/>
</dbReference>
<dbReference type="PROSITE" id="PS51005">
    <property type="entry name" value="NAC"/>
    <property type="match status" value="1"/>
</dbReference>
<gene>
    <name evidence="3" type="ORF">POTOM_024651</name>
</gene>
<proteinExistence type="predicted"/>
<feature type="domain" description="NAC" evidence="2">
    <location>
        <begin position="8"/>
        <end position="159"/>
    </location>
</feature>
<accession>A0A8X7ZGQ6</accession>
<dbReference type="Proteomes" id="UP000886885">
    <property type="component" value="Chromosome 6D"/>
</dbReference>
<dbReference type="GO" id="GO:0005634">
    <property type="term" value="C:nucleus"/>
    <property type="evidence" value="ECO:0007669"/>
    <property type="project" value="UniProtKB-SubCell"/>
</dbReference>
<comment type="subcellular location">
    <subcellularLocation>
        <location evidence="1">Nucleus</location>
    </subcellularLocation>
</comment>
<evidence type="ECO:0000256" key="1">
    <source>
        <dbReference type="ARBA" id="ARBA00004123"/>
    </source>
</evidence>
<reference evidence="3" key="1">
    <citation type="journal article" date="2020" name="bioRxiv">
        <title>Hybrid origin of Populus tomentosa Carr. identified through genome sequencing and phylogenomic analysis.</title>
        <authorList>
            <person name="An X."/>
            <person name="Gao K."/>
            <person name="Chen Z."/>
            <person name="Li J."/>
            <person name="Yang X."/>
            <person name="Yang X."/>
            <person name="Zhou J."/>
            <person name="Guo T."/>
            <person name="Zhao T."/>
            <person name="Huang S."/>
            <person name="Miao D."/>
            <person name="Khan W.U."/>
            <person name="Rao P."/>
            <person name="Ye M."/>
            <person name="Lei B."/>
            <person name="Liao W."/>
            <person name="Wang J."/>
            <person name="Ji L."/>
            <person name="Li Y."/>
            <person name="Guo B."/>
            <person name="Mustafa N.S."/>
            <person name="Li S."/>
            <person name="Yun Q."/>
            <person name="Keller S.R."/>
            <person name="Mao J."/>
            <person name="Zhang R."/>
            <person name="Strauss S.H."/>
        </authorList>
    </citation>
    <scope>NUCLEOTIDE SEQUENCE</scope>
    <source>
        <strain evidence="3">GM15</strain>
        <tissue evidence="3">Leaf</tissue>
    </source>
</reference>
<dbReference type="AlphaFoldDB" id="A0A8X7ZGQ6"/>
<name>A0A8X7ZGQ6_POPTO</name>
<evidence type="ECO:0000259" key="2">
    <source>
        <dbReference type="PROSITE" id="PS51005"/>
    </source>
</evidence>
<dbReference type="EMBL" id="JAAWWB010000012">
    <property type="protein sequence ID" value="KAG6769036.1"/>
    <property type="molecule type" value="Genomic_DNA"/>
</dbReference>
<sequence length="422" mass="47600">MQNILSRLLPGYRFRPTEEQLICYYLYQKVRGGLPSEAATMIKDYNLDGGEEPWEIFNKLAGHKEGDNVLYFFTTLGKKTLNCTKRMSRTVGTHGGTWHGGSVDVVKSRRDNRDIAIGMRRRFFYQNHRRPDQHGRWILMQYRSESISENVVICKLKISDHGLKESRKRKLMDYSSEVIQRNINIDAAINSGPTMAQLTHQEPRQIIQNQEMWPLWGTVSIEDNGGSSATGDTFYSIQNMGLGAPAIFNIEPALRFQPQQANFIQEPMISEHQQMAFASFSDNQKVLQSEAVFDGYERSFYEHPTISFEPIMPLAEESIIIENEEIMGLATFSTENYFENAAAIVNIEPTTANENQQMALASSINGDEGVCPAGDNAVTPEAAAPAVSAIPVMDAGLIEYLKNETNWSANFEALSDSRRLWS</sequence>
<evidence type="ECO:0000313" key="3">
    <source>
        <dbReference type="EMBL" id="KAG6769036.1"/>
    </source>
</evidence>
<keyword evidence="4" id="KW-1185">Reference proteome</keyword>
<evidence type="ECO:0000313" key="4">
    <source>
        <dbReference type="Proteomes" id="UP000886885"/>
    </source>
</evidence>
<protein>
    <recommendedName>
        <fullName evidence="2">NAC domain-containing protein</fullName>
    </recommendedName>
</protein>